<keyword evidence="2" id="KW-1185">Reference proteome</keyword>
<dbReference type="EMBL" id="AP024484">
    <property type="protein sequence ID" value="BCS86428.1"/>
    <property type="molecule type" value="Genomic_DNA"/>
</dbReference>
<sequence length="468" mass="55090">MKNNELKNFINKVSYSELSDMLMEYAQQDKSFEKNFKNFIERKIKDVSEEDVREEVATSFCQIHSSGSRYDNYEDTDWYAVMEDCDHLFEKALQALSMGELSCAVAYPLQWLSCFSNTFNEDSFSYDNEGTKFSYACEQAIEIIEKVMRSPKADADFKEGVSIELSGIAKDTTIFDDYCFVNLKAFAKRMEAMTLSGEDALAKIEELIEKHEYGVSQSDLIIQKATILFAMDKDEDAIRFLENNVLEKEVCDHLVGLLIEKHDYNHAIEVLEKAIKFGESCHTRIWLKKEIEIYLSQGRDKEVTDTYRRLFILSNGDIETYKTLKERIPKDEWKGYLDALMNETTFYYSVLGRNDKAEIIKVEYGDEALFEYLCTVNNDYRLELYSHYATQLAVEYQTRLIPYYMDALRKEATLAKERHQYQRMRYNMEHLQELKGSEEAIKILLAEFRELYRRRPSFMRELNRIDNK</sequence>
<dbReference type="RefSeq" id="WP_207153989.1">
    <property type="nucleotide sequence ID" value="NZ_AP024484.1"/>
</dbReference>
<gene>
    <name evidence="1" type="ORF">prwr041_23210</name>
</gene>
<accession>A0ABM7P116</accession>
<evidence type="ECO:0000313" key="1">
    <source>
        <dbReference type="EMBL" id="BCS86428.1"/>
    </source>
</evidence>
<dbReference type="Proteomes" id="UP001319045">
    <property type="component" value="Chromosome"/>
</dbReference>
<proteinExistence type="predicted"/>
<reference evidence="1 2" key="1">
    <citation type="journal article" date="2022" name="Int. J. Syst. Evol. Microbiol.">
        <title>Prevotella herbatica sp. nov., a plant polysaccharide-decomposing anaerobic bacterium isolated from a methanogenic reactor.</title>
        <authorList>
            <person name="Uek A."/>
            <person name="Tonouchi A."/>
            <person name="Kaku N."/>
            <person name="Ueki K."/>
        </authorList>
    </citation>
    <scope>NUCLEOTIDE SEQUENCE [LARGE SCALE GENOMIC DNA]</scope>
    <source>
        <strain evidence="1 2">WR041</strain>
    </source>
</reference>
<organism evidence="1 2">
    <name type="scientific">Prevotella herbatica</name>
    <dbReference type="NCBI Taxonomy" id="2801997"/>
    <lineage>
        <taxon>Bacteria</taxon>
        <taxon>Pseudomonadati</taxon>
        <taxon>Bacteroidota</taxon>
        <taxon>Bacteroidia</taxon>
        <taxon>Bacteroidales</taxon>
        <taxon>Prevotellaceae</taxon>
        <taxon>Prevotella</taxon>
    </lineage>
</organism>
<evidence type="ECO:0000313" key="2">
    <source>
        <dbReference type="Proteomes" id="UP001319045"/>
    </source>
</evidence>
<name>A0ABM7P116_9BACT</name>
<protein>
    <submittedName>
        <fullName evidence="1">Uncharacterized protein</fullName>
    </submittedName>
</protein>